<protein>
    <recommendedName>
        <fullName evidence="1">Serine aminopeptidase S33 domain-containing protein</fullName>
    </recommendedName>
</protein>
<dbReference type="KEGG" id="chn:A605_08750"/>
<evidence type="ECO:0000313" key="3">
    <source>
        <dbReference type="Proteomes" id="UP000011723"/>
    </source>
</evidence>
<dbReference type="eggNOG" id="COG2267">
    <property type="taxonomic scope" value="Bacteria"/>
</dbReference>
<evidence type="ECO:0000259" key="1">
    <source>
        <dbReference type="Pfam" id="PF12146"/>
    </source>
</evidence>
<reference evidence="2 3" key="1">
    <citation type="journal article" date="2012" name="Stand. Genomic Sci.">
        <title>Genome sequence of the halotolerant bacterium Corynebacterium halotolerans type strain YIM 70093(T) (= DSM 44683(T)).</title>
        <authorList>
            <person name="Ruckert C."/>
            <person name="Albersmeier A."/>
            <person name="Al-Dilaimi A."/>
            <person name="Niehaus K."/>
            <person name="Szczepanowski R."/>
            <person name="Kalinowski J."/>
        </authorList>
    </citation>
    <scope>NUCLEOTIDE SEQUENCE [LARGE SCALE GENOMIC DNA]</scope>
    <source>
        <strain evidence="2">YIM 70093</strain>
    </source>
</reference>
<dbReference type="PANTHER" id="PTHR11614">
    <property type="entry name" value="PHOSPHOLIPASE-RELATED"/>
    <property type="match status" value="1"/>
</dbReference>
<dbReference type="Proteomes" id="UP000011723">
    <property type="component" value="Chromosome"/>
</dbReference>
<accession>M1NTE7</accession>
<dbReference type="HOGENOM" id="CLU_051796_0_0_11"/>
<dbReference type="SUPFAM" id="SSF53474">
    <property type="entry name" value="alpha/beta-Hydrolases"/>
    <property type="match status" value="1"/>
</dbReference>
<dbReference type="RefSeq" id="WP_015401171.1">
    <property type="nucleotide sequence ID" value="NC_020302.1"/>
</dbReference>
<dbReference type="InterPro" id="IPR022742">
    <property type="entry name" value="Hydrolase_4"/>
</dbReference>
<dbReference type="PATRIC" id="fig|1121362.3.peg.1766"/>
<evidence type="ECO:0000313" key="2">
    <source>
        <dbReference type="EMBL" id="AGF72752.1"/>
    </source>
</evidence>
<dbReference type="InterPro" id="IPR051044">
    <property type="entry name" value="MAG_DAG_Lipase"/>
</dbReference>
<dbReference type="EMBL" id="CP003697">
    <property type="protein sequence ID" value="AGF72752.1"/>
    <property type="molecule type" value="Genomic_DNA"/>
</dbReference>
<feature type="domain" description="Serine aminopeptidase S33" evidence="1">
    <location>
        <begin position="57"/>
        <end position="273"/>
    </location>
</feature>
<gene>
    <name evidence="2" type="ORF">A605_08750</name>
</gene>
<dbReference type="STRING" id="1121362.A605_08750"/>
<dbReference type="Pfam" id="PF12146">
    <property type="entry name" value="Hydrolase_4"/>
    <property type="match status" value="1"/>
</dbReference>
<sequence>MNEQAPDPVWRPDLLGAGFQARDFRLGTDPEGEGEVVTTLIRHLPDPVHPPADWAGRRAVVWIPGMTDYFFQEHVARFLHERGFAFYALDLRKTGRARQPGQHWHYSESLQDYFPDLSAALDFLAGEHPGVVPIAHSTGGLIVPLWLDHLRRTGDPRHAHVDGVILNSPWLDMMYPRAVVRVLRPVVRFLGRRWPHLAIPGGNLGVYGASIHRDHHGEWDFDVTMKPVGGHRKYLGWLRAILAGHGQVHEGGVDVGVPVLTLCSSRSRLGRPYAPEADTADTVLDVAQIRYWAPRLGSRVTVRTIEDARHDVFLSLRPAREEALEVTADWLTGLDGARGVSTSD</sequence>
<dbReference type="AlphaFoldDB" id="M1NTE7"/>
<dbReference type="InterPro" id="IPR029058">
    <property type="entry name" value="AB_hydrolase_fold"/>
</dbReference>
<organism evidence="2 3">
    <name type="scientific">Corynebacterium halotolerans YIM 70093 = DSM 44683</name>
    <dbReference type="NCBI Taxonomy" id="1121362"/>
    <lineage>
        <taxon>Bacteria</taxon>
        <taxon>Bacillati</taxon>
        <taxon>Actinomycetota</taxon>
        <taxon>Actinomycetes</taxon>
        <taxon>Mycobacteriales</taxon>
        <taxon>Corynebacteriaceae</taxon>
        <taxon>Corynebacterium</taxon>
    </lineage>
</organism>
<keyword evidence="3" id="KW-1185">Reference proteome</keyword>
<proteinExistence type="predicted"/>
<dbReference type="Gene3D" id="3.40.50.1820">
    <property type="entry name" value="alpha/beta hydrolase"/>
    <property type="match status" value="1"/>
</dbReference>
<dbReference type="OrthoDB" id="9801217at2"/>
<name>M1NTE7_9CORY</name>